<reference evidence="3" key="1">
    <citation type="submission" date="2021-11" db="EMBL/GenBank/DDBJ databases">
        <authorList>
            <consortium name="Genoscope - CEA"/>
            <person name="William W."/>
        </authorList>
    </citation>
    <scope>NUCLEOTIDE SEQUENCE</scope>
</reference>
<evidence type="ECO:0000256" key="1">
    <source>
        <dbReference type="SAM" id="MobiDB-lite"/>
    </source>
</evidence>
<dbReference type="GO" id="GO:0003743">
    <property type="term" value="F:translation initiation factor activity"/>
    <property type="evidence" value="ECO:0007669"/>
    <property type="project" value="InterPro"/>
</dbReference>
<dbReference type="Gene3D" id="3.30.780.10">
    <property type="entry name" value="SUI1-like domain"/>
    <property type="match status" value="1"/>
</dbReference>
<dbReference type="SUPFAM" id="SSF88697">
    <property type="entry name" value="PUA domain-like"/>
    <property type="match status" value="1"/>
</dbReference>
<dbReference type="PANTHER" id="PTHR12217:SF4">
    <property type="entry name" value="EUKARYOTIC TRANSLATION INITIATION FACTOR 2D"/>
    <property type="match status" value="1"/>
</dbReference>
<dbReference type="InterPro" id="IPR036877">
    <property type="entry name" value="SUI1_dom_sf"/>
</dbReference>
<dbReference type="OrthoDB" id="199771at2759"/>
<name>A0A8J2SNZ5_9STRA</name>
<dbReference type="InterPro" id="IPR039757">
    <property type="entry name" value="EIF2D"/>
</dbReference>
<dbReference type="InterPro" id="IPR041366">
    <property type="entry name" value="Pre-PUA"/>
</dbReference>
<protein>
    <recommendedName>
        <fullName evidence="2">SUI1 domain-containing protein</fullName>
    </recommendedName>
</protein>
<evidence type="ECO:0000313" key="4">
    <source>
        <dbReference type="Proteomes" id="UP000789595"/>
    </source>
</evidence>
<dbReference type="InterPro" id="IPR048248">
    <property type="entry name" value="PUA_eIF2d-like"/>
</dbReference>
<feature type="compositionally biased region" description="Acidic residues" evidence="1">
    <location>
        <begin position="404"/>
        <end position="414"/>
    </location>
</feature>
<dbReference type="PROSITE" id="PS50296">
    <property type="entry name" value="SUI1"/>
    <property type="match status" value="1"/>
</dbReference>
<comment type="caution">
    <text evidence="3">The sequence shown here is derived from an EMBL/GenBank/DDBJ whole genome shotgun (WGS) entry which is preliminary data.</text>
</comment>
<dbReference type="Pfam" id="PF26292">
    <property type="entry name" value="PUA_elF2D"/>
    <property type="match status" value="1"/>
</dbReference>
<dbReference type="AlphaFoldDB" id="A0A8J2SNZ5"/>
<feature type="domain" description="SUI1" evidence="2">
    <location>
        <begin position="529"/>
        <end position="605"/>
    </location>
</feature>
<dbReference type="GO" id="GO:0001731">
    <property type="term" value="P:formation of translation preinitiation complex"/>
    <property type="evidence" value="ECO:0007669"/>
    <property type="project" value="InterPro"/>
</dbReference>
<proteinExistence type="predicted"/>
<dbReference type="PROSITE" id="PS50890">
    <property type="entry name" value="PUA"/>
    <property type="match status" value="1"/>
</dbReference>
<gene>
    <name evidence="3" type="ORF">PECAL_2P31110</name>
</gene>
<feature type="region of interest" description="Disordered" evidence="1">
    <location>
        <begin position="43"/>
        <end position="64"/>
    </location>
</feature>
<feature type="compositionally biased region" description="Acidic residues" evidence="1">
    <location>
        <begin position="378"/>
        <end position="396"/>
    </location>
</feature>
<evidence type="ECO:0000259" key="2">
    <source>
        <dbReference type="PROSITE" id="PS50296"/>
    </source>
</evidence>
<dbReference type="InterPro" id="IPR015947">
    <property type="entry name" value="PUA-like_sf"/>
</dbReference>
<dbReference type="Pfam" id="PF01253">
    <property type="entry name" value="SUI1"/>
    <property type="match status" value="1"/>
</dbReference>
<organism evidence="3 4">
    <name type="scientific">Pelagomonas calceolata</name>
    <dbReference type="NCBI Taxonomy" id="35677"/>
    <lineage>
        <taxon>Eukaryota</taxon>
        <taxon>Sar</taxon>
        <taxon>Stramenopiles</taxon>
        <taxon>Ochrophyta</taxon>
        <taxon>Pelagophyceae</taxon>
        <taxon>Pelagomonadales</taxon>
        <taxon>Pelagomonadaceae</taxon>
        <taxon>Pelagomonas</taxon>
    </lineage>
</organism>
<dbReference type="SUPFAM" id="SSF55159">
    <property type="entry name" value="eIF1-like"/>
    <property type="match status" value="1"/>
</dbReference>
<feature type="region of interest" description="Disordered" evidence="1">
    <location>
        <begin position="372"/>
        <end position="422"/>
    </location>
</feature>
<dbReference type="Gene3D" id="3.10.400.20">
    <property type="match status" value="1"/>
</dbReference>
<keyword evidence="4" id="KW-1185">Reference proteome</keyword>
<dbReference type="EMBL" id="CAKKNE010000002">
    <property type="protein sequence ID" value="CAH0369964.1"/>
    <property type="molecule type" value="Genomic_DNA"/>
</dbReference>
<dbReference type="Proteomes" id="UP000789595">
    <property type="component" value="Unassembled WGS sequence"/>
</dbReference>
<sequence length="631" mass="65992">MADDVSDEPPVGDARTSWLPAQSAQILALGDAARRRNAAYQNAWQKLQPPAKTQPLKSSERRSLRQALQKQFAPALDAAEAIDAVLPTSKNAAVTRGRQDRTELILVDGVVALASQEPVDGDAKSRAARKTWVPTPLVLQRCPHILRQVAVHAPVAHGPLKRGADLYAGGVVGFGHATRETAGSWPEALFGGPIAQGELVAVCARDSWAPVAVGRFSKSSEDMVLEGSRGACVDVLLRVGDGVWPNTAVDASTSSSSPPEFCVAAAAAAAESAADALALAAERHAARTAAAAAAAHAAEVLDLKARTKRLAKSLRQVADLRGRELKDDAQRTKAARGPALEAELAYAEARLAELQRAVDDAAASNGVAEAAVEGAAGDTDEAAGADVGDDGADAETEAAAGDTDAADDDDEEEAAAPPPSPDEIFRAAFLTTLRRDLKPPVLAAEAVGAAAKLGGASVKETSWKKAAKFLESLAGVVDCREKSKGVLEVVSVDWGRAPPFELVEKAAVADEFAALRATKRGGCVTVSVRRVRNKNCTFVDGLDGWGFDEARQKAVAAALRTKFSAAASVAARKGTEDNRKGKKFFSIMVQGKYAEQIGDVLRRDFGVLTVSVQAKKGLVTKKDRQAFSSAL</sequence>
<evidence type="ECO:0000313" key="3">
    <source>
        <dbReference type="EMBL" id="CAH0369964.1"/>
    </source>
</evidence>
<accession>A0A8J2SNZ5</accession>
<dbReference type="Pfam" id="PF17832">
    <property type="entry name" value="Pre-PUA"/>
    <property type="match status" value="1"/>
</dbReference>
<dbReference type="InterPro" id="IPR001950">
    <property type="entry name" value="SUI1"/>
</dbReference>
<dbReference type="PANTHER" id="PTHR12217">
    <property type="entry name" value="EUKARYOTIC TRANSLATION INITIATION FACTOR 2D"/>
    <property type="match status" value="1"/>
</dbReference>